<keyword evidence="1" id="KW-1133">Transmembrane helix</keyword>
<evidence type="ECO:0008006" key="4">
    <source>
        <dbReference type="Google" id="ProtNLM"/>
    </source>
</evidence>
<evidence type="ECO:0000256" key="1">
    <source>
        <dbReference type="SAM" id="Phobius"/>
    </source>
</evidence>
<keyword evidence="1" id="KW-0472">Membrane</keyword>
<keyword evidence="3" id="KW-1185">Reference proteome</keyword>
<feature type="transmembrane region" description="Helical" evidence="1">
    <location>
        <begin position="33"/>
        <end position="59"/>
    </location>
</feature>
<gene>
    <name evidence="2" type="ORF">H6G24_35810</name>
</gene>
<evidence type="ECO:0000313" key="2">
    <source>
        <dbReference type="EMBL" id="MBD2200751.1"/>
    </source>
</evidence>
<organism evidence="2 3">
    <name type="scientific">Calothrix parietina FACHB-288</name>
    <dbReference type="NCBI Taxonomy" id="2692896"/>
    <lineage>
        <taxon>Bacteria</taxon>
        <taxon>Bacillati</taxon>
        <taxon>Cyanobacteriota</taxon>
        <taxon>Cyanophyceae</taxon>
        <taxon>Nostocales</taxon>
        <taxon>Calotrichaceae</taxon>
        <taxon>Calothrix</taxon>
    </lineage>
</organism>
<reference evidence="2 3" key="1">
    <citation type="journal article" date="2020" name="ISME J.">
        <title>Comparative genomics reveals insights into cyanobacterial evolution and habitat adaptation.</title>
        <authorList>
            <person name="Chen M.Y."/>
            <person name="Teng W.K."/>
            <person name="Zhao L."/>
            <person name="Hu C.X."/>
            <person name="Zhou Y.K."/>
            <person name="Han B.P."/>
            <person name="Song L.R."/>
            <person name="Shu W.S."/>
        </authorList>
    </citation>
    <scope>NUCLEOTIDE SEQUENCE [LARGE SCALE GENOMIC DNA]</scope>
    <source>
        <strain evidence="2 3">FACHB-288</strain>
    </source>
</reference>
<protein>
    <recommendedName>
        <fullName evidence="4">Serine/threonine kinase</fullName>
    </recommendedName>
</protein>
<evidence type="ECO:0000313" key="3">
    <source>
        <dbReference type="Proteomes" id="UP000658514"/>
    </source>
</evidence>
<name>A0ABR8AKZ8_9CYAN</name>
<keyword evidence="1" id="KW-0812">Transmembrane</keyword>
<comment type="caution">
    <text evidence="2">The sequence shown here is derived from an EMBL/GenBank/DDBJ whole genome shotgun (WGS) entry which is preliminary data.</text>
</comment>
<dbReference type="RefSeq" id="WP_190546860.1">
    <property type="nucleotide sequence ID" value="NZ_CAWPNO010000012.1"/>
</dbReference>
<sequence>MDEVVTKVAALGLPGVILAIAMAATGFTGAAAITAALAFLGGPAGMLGGIAVLGLTGLITEALAKVSLEDFLTAVYCQRRQTEPHGKLLEEIDSLSLFNGDMKERLKVTVSDGCGCATVVTENTTDDAKDAIAILENVPGMTRAHHRDFKSSNPIMRLRDGSVVRTWKNQFGVDHVFISDRHDRMIYGGFVGWIHSEGLNQAINRIRRDFT</sequence>
<accession>A0ABR8AKZ8</accession>
<dbReference type="EMBL" id="JACJQH010000109">
    <property type="protein sequence ID" value="MBD2200751.1"/>
    <property type="molecule type" value="Genomic_DNA"/>
</dbReference>
<proteinExistence type="predicted"/>
<dbReference type="Proteomes" id="UP000658514">
    <property type="component" value="Unassembled WGS sequence"/>
</dbReference>